<evidence type="ECO:0000313" key="2">
    <source>
        <dbReference type="Proteomes" id="UP001374579"/>
    </source>
</evidence>
<name>A0AAN9AL06_9CAEN</name>
<dbReference type="SUPFAM" id="SSF56496">
    <property type="entry name" value="Fibrinogen C-terminal domain-like"/>
    <property type="match status" value="1"/>
</dbReference>
<organism evidence="1 2">
    <name type="scientific">Littorina saxatilis</name>
    <dbReference type="NCBI Taxonomy" id="31220"/>
    <lineage>
        <taxon>Eukaryota</taxon>
        <taxon>Metazoa</taxon>
        <taxon>Spiralia</taxon>
        <taxon>Lophotrochozoa</taxon>
        <taxon>Mollusca</taxon>
        <taxon>Gastropoda</taxon>
        <taxon>Caenogastropoda</taxon>
        <taxon>Littorinimorpha</taxon>
        <taxon>Littorinoidea</taxon>
        <taxon>Littorinidae</taxon>
        <taxon>Littorina</taxon>
    </lineage>
</organism>
<dbReference type="AlphaFoldDB" id="A0AAN9AL06"/>
<dbReference type="EMBL" id="JBAMIC010003684">
    <property type="protein sequence ID" value="KAK7088901.1"/>
    <property type="molecule type" value="Genomic_DNA"/>
</dbReference>
<gene>
    <name evidence="1" type="ORF">V1264_024313</name>
</gene>
<accession>A0AAN9AL06</accession>
<reference evidence="1 2" key="1">
    <citation type="submission" date="2024-02" db="EMBL/GenBank/DDBJ databases">
        <title>Chromosome-scale genome assembly of the rough periwinkle Littorina saxatilis.</title>
        <authorList>
            <person name="De Jode A."/>
            <person name="Faria R."/>
            <person name="Formenti G."/>
            <person name="Sims Y."/>
            <person name="Smith T.P."/>
            <person name="Tracey A."/>
            <person name="Wood J.M.D."/>
            <person name="Zagrodzka Z.B."/>
            <person name="Johannesson K."/>
            <person name="Butlin R.K."/>
            <person name="Leder E.H."/>
        </authorList>
    </citation>
    <scope>NUCLEOTIDE SEQUENCE [LARGE SCALE GENOMIC DNA]</scope>
    <source>
        <strain evidence="1">Snail1</strain>
        <tissue evidence="1">Muscle</tissue>
    </source>
</reference>
<dbReference type="InterPro" id="IPR036056">
    <property type="entry name" value="Fibrinogen-like_C"/>
</dbReference>
<protein>
    <submittedName>
        <fullName evidence="1">Uncharacterized protein</fullName>
    </submittedName>
</protein>
<evidence type="ECO:0000313" key="1">
    <source>
        <dbReference type="EMBL" id="KAK7088901.1"/>
    </source>
</evidence>
<proteinExistence type="predicted"/>
<dbReference type="Proteomes" id="UP001374579">
    <property type="component" value="Unassembled WGS sequence"/>
</dbReference>
<comment type="caution">
    <text evidence="1">The sequence shown here is derived from an EMBL/GenBank/DDBJ whole genome shotgun (WGS) entry which is preliminary data.</text>
</comment>
<sequence length="94" mass="10117">MTAINTINNTTPQPLPLPDMTVLISGHRETSGRQCGLLQGLESVQGLENLHKITVTQSFMTAVKLTDWNGNFSVGPESLSDQPHVLFVVGDASN</sequence>
<keyword evidence="2" id="KW-1185">Reference proteome</keyword>